<dbReference type="SUPFAM" id="SSF46689">
    <property type="entry name" value="Homeodomain-like"/>
    <property type="match status" value="1"/>
</dbReference>
<keyword evidence="4" id="KW-0804">Transcription</keyword>
<dbReference type="InterPro" id="IPR009057">
    <property type="entry name" value="Homeodomain-like_sf"/>
</dbReference>
<evidence type="ECO:0000313" key="8">
    <source>
        <dbReference type="Proteomes" id="UP000504621"/>
    </source>
</evidence>
<comment type="subcellular location">
    <subcellularLocation>
        <location evidence="1">Nucleus</location>
    </subcellularLocation>
</comment>
<dbReference type="GeneID" id="110426006"/>
<evidence type="ECO:0000256" key="1">
    <source>
        <dbReference type="ARBA" id="ARBA00004123"/>
    </source>
</evidence>
<dbReference type="RefSeq" id="XP_021296767.1">
    <property type="nucleotide sequence ID" value="XM_021441092.1"/>
</dbReference>
<dbReference type="Gene3D" id="1.10.10.60">
    <property type="entry name" value="Homeodomain-like"/>
    <property type="match status" value="1"/>
</dbReference>
<evidence type="ECO:0000259" key="7">
    <source>
        <dbReference type="PROSITE" id="PS51294"/>
    </source>
</evidence>
<dbReference type="FunFam" id="1.10.10.60:FF:000007">
    <property type="entry name" value="Two-component response regulator"/>
    <property type="match status" value="1"/>
</dbReference>
<feature type="compositionally biased region" description="Polar residues" evidence="6">
    <location>
        <begin position="315"/>
        <end position="330"/>
    </location>
</feature>
<dbReference type="Pfam" id="PF00249">
    <property type="entry name" value="Myb_DNA-binding"/>
    <property type="match status" value="1"/>
</dbReference>
<keyword evidence="8" id="KW-1185">Reference proteome</keyword>
<dbReference type="Proteomes" id="UP000504621">
    <property type="component" value="Unplaced"/>
</dbReference>
<protein>
    <submittedName>
        <fullName evidence="9">Transcription factor HHO5-like</fullName>
    </submittedName>
</protein>
<dbReference type="PANTHER" id="PTHR31003">
    <property type="entry name" value="MYB FAMILY TRANSCRIPTION FACTOR"/>
    <property type="match status" value="1"/>
</dbReference>
<dbReference type="GO" id="GO:0005634">
    <property type="term" value="C:nucleus"/>
    <property type="evidence" value="ECO:0007669"/>
    <property type="project" value="UniProtKB-SubCell"/>
</dbReference>
<dbReference type="GO" id="GO:0003677">
    <property type="term" value="F:DNA binding"/>
    <property type="evidence" value="ECO:0007669"/>
    <property type="project" value="UniProtKB-KW"/>
</dbReference>
<organism evidence="8 9">
    <name type="scientific">Herrania umbratica</name>
    <dbReference type="NCBI Taxonomy" id="108875"/>
    <lineage>
        <taxon>Eukaryota</taxon>
        <taxon>Viridiplantae</taxon>
        <taxon>Streptophyta</taxon>
        <taxon>Embryophyta</taxon>
        <taxon>Tracheophyta</taxon>
        <taxon>Spermatophyta</taxon>
        <taxon>Magnoliopsida</taxon>
        <taxon>eudicotyledons</taxon>
        <taxon>Gunneridae</taxon>
        <taxon>Pentapetalae</taxon>
        <taxon>rosids</taxon>
        <taxon>malvids</taxon>
        <taxon>Malvales</taxon>
        <taxon>Malvaceae</taxon>
        <taxon>Byttnerioideae</taxon>
        <taxon>Herrania</taxon>
    </lineage>
</organism>
<dbReference type="OrthoDB" id="60033at2759"/>
<feature type="region of interest" description="Disordered" evidence="6">
    <location>
        <begin position="304"/>
        <end position="330"/>
    </location>
</feature>
<proteinExistence type="predicted"/>
<sequence>MASSSSLELNLSLKPSYVPKTIANLLKDLSHVDNASDKLAVLNDYINQHEEELNSIVAFKRQLPQCMLLLMEALGTLKDEFMSIKNGMESETGRPLMDFLAIKRKHCEEEQTDISVAKKYDCKGKSLMKSSPQLWNSNCENKEEKTFIDFIQAPNQNPIPFKESTFNLSLAEKGCISTEIIRKSYSRFASAGTNNGHSGLNLRADNRTLNYHPRPLTQPIWKNNRRSWSPELHARFVEALNLLGGIGVATPKQIKEVMQVEGLTNDQVKSHLQKYRLHCRRLPENYAKCLVKFPDPWHPQIYYGDPLSPEDSDENNSNPEGSLSKKSSRT</sequence>
<dbReference type="InterPro" id="IPR001005">
    <property type="entry name" value="SANT/Myb"/>
</dbReference>
<dbReference type="GO" id="GO:0003700">
    <property type="term" value="F:DNA-binding transcription factor activity"/>
    <property type="evidence" value="ECO:0007669"/>
    <property type="project" value="InterPro"/>
</dbReference>
<evidence type="ECO:0000256" key="6">
    <source>
        <dbReference type="SAM" id="MobiDB-lite"/>
    </source>
</evidence>
<dbReference type="Pfam" id="PF26575">
    <property type="entry name" value="HHO5_N"/>
    <property type="match status" value="1"/>
</dbReference>
<dbReference type="InterPro" id="IPR017930">
    <property type="entry name" value="Myb_dom"/>
</dbReference>
<accession>A0A6J1BBB3</accession>
<gene>
    <name evidence="9" type="primary">LOC110426006</name>
</gene>
<dbReference type="InterPro" id="IPR044787">
    <property type="entry name" value="HHO5-like"/>
</dbReference>
<evidence type="ECO:0000256" key="3">
    <source>
        <dbReference type="ARBA" id="ARBA00023125"/>
    </source>
</evidence>
<keyword evidence="5" id="KW-0539">Nucleus</keyword>
<evidence type="ECO:0000256" key="4">
    <source>
        <dbReference type="ARBA" id="ARBA00023163"/>
    </source>
</evidence>
<reference evidence="9" key="1">
    <citation type="submission" date="2025-08" db="UniProtKB">
        <authorList>
            <consortium name="RefSeq"/>
        </authorList>
    </citation>
    <scope>IDENTIFICATION</scope>
    <source>
        <tissue evidence="9">Leaf</tissue>
    </source>
</reference>
<feature type="domain" description="HTH myb-type" evidence="7">
    <location>
        <begin position="224"/>
        <end position="280"/>
    </location>
</feature>
<dbReference type="PANTHER" id="PTHR31003:SF47">
    <property type="entry name" value="TRANSCRIPTION FACTOR BOA-LIKE"/>
    <property type="match status" value="1"/>
</dbReference>
<dbReference type="PROSITE" id="PS51294">
    <property type="entry name" value="HTH_MYB"/>
    <property type="match status" value="1"/>
</dbReference>
<evidence type="ECO:0000256" key="2">
    <source>
        <dbReference type="ARBA" id="ARBA00023015"/>
    </source>
</evidence>
<dbReference type="InterPro" id="IPR058673">
    <property type="entry name" value="HHO5-like_N"/>
</dbReference>
<dbReference type="InterPro" id="IPR006447">
    <property type="entry name" value="Myb_dom_plants"/>
</dbReference>
<dbReference type="NCBIfam" id="TIGR01557">
    <property type="entry name" value="myb_SHAQKYF"/>
    <property type="match status" value="1"/>
</dbReference>
<name>A0A6J1BBB3_9ROSI</name>
<keyword evidence="2" id="KW-0805">Transcription regulation</keyword>
<keyword evidence="3" id="KW-0238">DNA-binding</keyword>
<evidence type="ECO:0000313" key="9">
    <source>
        <dbReference type="RefSeq" id="XP_021296767.1"/>
    </source>
</evidence>
<dbReference type="AlphaFoldDB" id="A0A6J1BBB3"/>
<evidence type="ECO:0000256" key="5">
    <source>
        <dbReference type="ARBA" id="ARBA00023242"/>
    </source>
</evidence>